<dbReference type="Proteomes" id="UP001374584">
    <property type="component" value="Unassembled WGS sequence"/>
</dbReference>
<feature type="region of interest" description="Disordered" evidence="2">
    <location>
        <begin position="275"/>
        <end position="308"/>
    </location>
</feature>
<name>A0AAN9QXB2_PHACN</name>
<comment type="caution">
    <text evidence="3">The sequence shown here is derived from an EMBL/GenBank/DDBJ whole genome shotgun (WGS) entry which is preliminary data.</text>
</comment>
<evidence type="ECO:0000313" key="3">
    <source>
        <dbReference type="EMBL" id="KAK7353960.1"/>
    </source>
</evidence>
<evidence type="ECO:0000256" key="1">
    <source>
        <dbReference type="SAM" id="Coils"/>
    </source>
</evidence>
<proteinExistence type="predicted"/>
<dbReference type="AlphaFoldDB" id="A0AAN9QXB2"/>
<keyword evidence="1" id="KW-0175">Coiled coil</keyword>
<reference evidence="3 4" key="1">
    <citation type="submission" date="2024-01" db="EMBL/GenBank/DDBJ databases">
        <title>The genomes of 5 underutilized Papilionoideae crops provide insights into root nodulation and disease resistanc.</title>
        <authorList>
            <person name="Jiang F."/>
        </authorList>
    </citation>
    <scope>NUCLEOTIDE SEQUENCE [LARGE SCALE GENOMIC DNA]</scope>
    <source>
        <strain evidence="3">JINMINGXINNONG_FW02</strain>
        <tissue evidence="3">Leaves</tissue>
    </source>
</reference>
<evidence type="ECO:0000256" key="2">
    <source>
        <dbReference type="SAM" id="MobiDB-lite"/>
    </source>
</evidence>
<organism evidence="3 4">
    <name type="scientific">Phaseolus coccineus</name>
    <name type="common">Scarlet runner bean</name>
    <name type="synonym">Phaseolus multiflorus</name>
    <dbReference type="NCBI Taxonomy" id="3886"/>
    <lineage>
        <taxon>Eukaryota</taxon>
        <taxon>Viridiplantae</taxon>
        <taxon>Streptophyta</taxon>
        <taxon>Embryophyta</taxon>
        <taxon>Tracheophyta</taxon>
        <taxon>Spermatophyta</taxon>
        <taxon>Magnoliopsida</taxon>
        <taxon>eudicotyledons</taxon>
        <taxon>Gunneridae</taxon>
        <taxon>Pentapetalae</taxon>
        <taxon>rosids</taxon>
        <taxon>fabids</taxon>
        <taxon>Fabales</taxon>
        <taxon>Fabaceae</taxon>
        <taxon>Papilionoideae</taxon>
        <taxon>50 kb inversion clade</taxon>
        <taxon>NPAAA clade</taxon>
        <taxon>indigoferoid/millettioid clade</taxon>
        <taxon>Phaseoleae</taxon>
        <taxon>Phaseolus</taxon>
    </lineage>
</organism>
<accession>A0AAN9QXB2</accession>
<dbReference type="EMBL" id="JAYMYR010000007">
    <property type="protein sequence ID" value="KAK7353960.1"/>
    <property type="molecule type" value="Genomic_DNA"/>
</dbReference>
<gene>
    <name evidence="3" type="ORF">VNO80_19416</name>
</gene>
<protein>
    <submittedName>
        <fullName evidence="3">Uncharacterized protein</fullName>
    </submittedName>
</protein>
<feature type="coiled-coil region" evidence="1">
    <location>
        <begin position="144"/>
        <end position="171"/>
    </location>
</feature>
<sequence>MSLGKTFEKEELNIKILKYLDRYWQPKVTTISECKDLTSLTTTSLFGKLREYELEMNRMNVQENEDKHVRNIVLKAVGHKNCQDSSDDSDGDTLNLLFKKFTKFLKKNSNKNHSSNSQLLDAFKETHEEANRLALLNNRLKGLNNWMENRVKALEGELENSKNDFENLELIYKNSSCICDSSFCENSESLEKKVHYLVKTMDKLSKGISKFETVLASQKCVFGNSGLGFNPQSKKSGVSKPFSTIREKQSIEKSKQPVVSRFYCMKMGHSLLDSADKDGNQVGSSSEAHVEDEGEEQANTTTVGDDTGVADAYDVGAYDADPSDGNMGERITSMSPFERFMMLSNSNRITQANQGFVFIK</sequence>
<evidence type="ECO:0000313" key="4">
    <source>
        <dbReference type="Proteomes" id="UP001374584"/>
    </source>
</evidence>
<keyword evidence="4" id="KW-1185">Reference proteome</keyword>